<reference evidence="1" key="1">
    <citation type="journal article" date="2023" name="Plant J.">
        <title>The genome of the king protea, Protea cynaroides.</title>
        <authorList>
            <person name="Chang J."/>
            <person name="Duong T.A."/>
            <person name="Schoeman C."/>
            <person name="Ma X."/>
            <person name="Roodt D."/>
            <person name="Barker N."/>
            <person name="Li Z."/>
            <person name="Van de Peer Y."/>
            <person name="Mizrachi E."/>
        </authorList>
    </citation>
    <scope>NUCLEOTIDE SEQUENCE</scope>
    <source>
        <tissue evidence="1">Young leaves</tissue>
    </source>
</reference>
<name>A0A9Q0QXZ8_9MAGN</name>
<keyword evidence="2" id="KW-1185">Reference proteome</keyword>
<accession>A0A9Q0QXZ8</accession>
<dbReference type="EMBL" id="JAMYWD010000003">
    <property type="protein sequence ID" value="KAJ4976240.1"/>
    <property type="molecule type" value="Genomic_DNA"/>
</dbReference>
<comment type="caution">
    <text evidence="1">The sequence shown here is derived from an EMBL/GenBank/DDBJ whole genome shotgun (WGS) entry which is preliminary data.</text>
</comment>
<protein>
    <submittedName>
        <fullName evidence="1">Uncharacterized protein</fullName>
    </submittedName>
</protein>
<proteinExistence type="predicted"/>
<evidence type="ECO:0000313" key="2">
    <source>
        <dbReference type="Proteomes" id="UP001141806"/>
    </source>
</evidence>
<evidence type="ECO:0000313" key="1">
    <source>
        <dbReference type="EMBL" id="KAJ4976240.1"/>
    </source>
</evidence>
<dbReference type="Proteomes" id="UP001141806">
    <property type="component" value="Unassembled WGS sequence"/>
</dbReference>
<dbReference type="AlphaFoldDB" id="A0A9Q0QXZ8"/>
<organism evidence="1 2">
    <name type="scientific">Protea cynaroides</name>
    <dbReference type="NCBI Taxonomy" id="273540"/>
    <lineage>
        <taxon>Eukaryota</taxon>
        <taxon>Viridiplantae</taxon>
        <taxon>Streptophyta</taxon>
        <taxon>Embryophyta</taxon>
        <taxon>Tracheophyta</taxon>
        <taxon>Spermatophyta</taxon>
        <taxon>Magnoliopsida</taxon>
        <taxon>Proteales</taxon>
        <taxon>Proteaceae</taxon>
        <taxon>Protea</taxon>
    </lineage>
</organism>
<gene>
    <name evidence="1" type="ORF">NE237_001346</name>
</gene>
<sequence>MLFFLATSGTSDEGMDIIVSSILAYVSTLNHVMGFKNEMRSQEISSSVIRRSQSNHRRSNRLPLARFSSNESAIEENSTTISTLNLWKPGTTYGCVPML</sequence>